<evidence type="ECO:0000313" key="3">
    <source>
        <dbReference type="Proteomes" id="UP000447434"/>
    </source>
</evidence>
<dbReference type="PANTHER" id="PTHR33167:SF33">
    <property type="entry name" value="MYB-CC TYPE TRANSCRIPTION FACTOR LHEQLE-CONTAINING DOMAIN-CONTAINING PROTEIN"/>
    <property type="match status" value="1"/>
</dbReference>
<feature type="region of interest" description="Disordered" evidence="1">
    <location>
        <begin position="249"/>
        <end position="272"/>
    </location>
</feature>
<name>A0A6A4NYT9_LUPAL</name>
<dbReference type="Proteomes" id="UP000447434">
    <property type="component" value="Chromosome 18"/>
</dbReference>
<proteinExistence type="predicted"/>
<protein>
    <submittedName>
        <fullName evidence="2">Uncharacterized protein</fullName>
    </submittedName>
</protein>
<comment type="caution">
    <text evidence="2">The sequence shown here is derived from an EMBL/GenBank/DDBJ whole genome shotgun (WGS) entry which is preliminary data.</text>
</comment>
<feature type="compositionally biased region" description="Polar residues" evidence="1">
    <location>
        <begin position="260"/>
        <end position="272"/>
    </location>
</feature>
<gene>
    <name evidence="2" type="ORF">Lalb_Chr18g0052461</name>
</gene>
<dbReference type="EMBL" id="WOCE01000018">
    <property type="protein sequence ID" value="KAE9594311.1"/>
    <property type="molecule type" value="Genomic_DNA"/>
</dbReference>
<dbReference type="OrthoDB" id="1928288at2759"/>
<evidence type="ECO:0000256" key="1">
    <source>
        <dbReference type="SAM" id="MobiDB-lite"/>
    </source>
</evidence>
<dbReference type="AlphaFoldDB" id="A0A6A4NYT9"/>
<organism evidence="2 3">
    <name type="scientific">Lupinus albus</name>
    <name type="common">White lupine</name>
    <name type="synonym">Lupinus termis</name>
    <dbReference type="NCBI Taxonomy" id="3870"/>
    <lineage>
        <taxon>Eukaryota</taxon>
        <taxon>Viridiplantae</taxon>
        <taxon>Streptophyta</taxon>
        <taxon>Embryophyta</taxon>
        <taxon>Tracheophyta</taxon>
        <taxon>Spermatophyta</taxon>
        <taxon>Magnoliopsida</taxon>
        <taxon>eudicotyledons</taxon>
        <taxon>Gunneridae</taxon>
        <taxon>Pentapetalae</taxon>
        <taxon>rosids</taxon>
        <taxon>fabids</taxon>
        <taxon>Fabales</taxon>
        <taxon>Fabaceae</taxon>
        <taxon>Papilionoideae</taxon>
        <taxon>50 kb inversion clade</taxon>
        <taxon>genistoids sensu lato</taxon>
        <taxon>core genistoids</taxon>
        <taxon>Genisteae</taxon>
        <taxon>Lupinus</taxon>
    </lineage>
</organism>
<evidence type="ECO:0000313" key="2">
    <source>
        <dbReference type="EMBL" id="KAE9594311.1"/>
    </source>
</evidence>
<sequence>MGTKVEYSINLPETSLDNKNFTVAGVGVWEHYQNKGLTNNHYSIGANKLQDPMDRRVLEKNHIESIKRTMQMHEDIFKQQVTELHRVYSVQKMLMDEHKNEIKQRKFWTPVNSIGISHPNFIQQQQQNQTTQISSYRPHLHVQSLKDIYSKERSGSCSGETMIRQRGFDLKRPYEGHNFAATQGCDESEAGPSSYAVLQSCKISTHDPDEGMEVDLTLSIGGSKVQKKKKSYLFPIGYSDSPKLNSSVSFQSDRVGDCSDPNTPMSSSTVTFDQERKGQHCWLSQGLSLK</sequence>
<dbReference type="PANTHER" id="PTHR33167">
    <property type="entry name" value="TRANSCRIPTION FACTOR, PUTATIVE (DUF863)-RELATED"/>
    <property type="match status" value="1"/>
</dbReference>
<accession>A0A6A4NYT9</accession>
<keyword evidence="3" id="KW-1185">Reference proteome</keyword>
<reference evidence="3" key="1">
    <citation type="journal article" date="2020" name="Nat. Commun.">
        <title>Genome sequence of the cluster root forming white lupin.</title>
        <authorList>
            <person name="Hufnagel B."/>
            <person name="Marques A."/>
            <person name="Soriano A."/>
            <person name="Marques L."/>
            <person name="Divol F."/>
            <person name="Doumas P."/>
            <person name="Sallet E."/>
            <person name="Mancinotti D."/>
            <person name="Carrere S."/>
            <person name="Marande W."/>
            <person name="Arribat S."/>
            <person name="Keller J."/>
            <person name="Huneau C."/>
            <person name="Blein T."/>
            <person name="Aime D."/>
            <person name="Laguerre M."/>
            <person name="Taylor J."/>
            <person name="Schubert V."/>
            <person name="Nelson M."/>
            <person name="Geu-Flores F."/>
            <person name="Crespi M."/>
            <person name="Gallardo-Guerrero K."/>
            <person name="Delaux P.-M."/>
            <person name="Salse J."/>
            <person name="Berges H."/>
            <person name="Guyot R."/>
            <person name="Gouzy J."/>
            <person name="Peret B."/>
        </authorList>
    </citation>
    <scope>NUCLEOTIDE SEQUENCE [LARGE SCALE GENOMIC DNA]</scope>
    <source>
        <strain evidence="3">cv. Amiga</strain>
    </source>
</reference>